<dbReference type="Proteomes" id="UP000199427">
    <property type="component" value="Unassembled WGS sequence"/>
</dbReference>
<reference evidence="3 4" key="1">
    <citation type="submission" date="2016-10" db="EMBL/GenBank/DDBJ databases">
        <authorList>
            <person name="de Groot N.N."/>
        </authorList>
    </citation>
    <scope>NUCLEOTIDE SEQUENCE [LARGE SCALE GENOMIC DNA]</scope>
    <source>
        <strain evidence="3 4">DSM 21633</strain>
    </source>
</reference>
<feature type="domain" description="CBS" evidence="2">
    <location>
        <begin position="101"/>
        <end position="156"/>
    </location>
</feature>
<dbReference type="InterPro" id="IPR000644">
    <property type="entry name" value="CBS_dom"/>
</dbReference>
<evidence type="ECO:0000313" key="4">
    <source>
        <dbReference type="Proteomes" id="UP000199427"/>
    </source>
</evidence>
<evidence type="ECO:0000313" key="3">
    <source>
        <dbReference type="EMBL" id="SEQ13782.1"/>
    </source>
</evidence>
<name>A0A1H9DJW2_9BACI</name>
<evidence type="ECO:0000259" key="2">
    <source>
        <dbReference type="PROSITE" id="PS51371"/>
    </source>
</evidence>
<gene>
    <name evidence="3" type="ORF">SAMN05216362_10740</name>
</gene>
<protein>
    <submittedName>
        <fullName evidence="3">Predicted transcriptional regulator with C-terminal CBS domains</fullName>
    </submittedName>
</protein>
<dbReference type="STRING" id="571933.SAMN05216362_10740"/>
<keyword evidence="4" id="KW-1185">Reference proteome</keyword>
<dbReference type="SUPFAM" id="SSF54631">
    <property type="entry name" value="CBS-domain pair"/>
    <property type="match status" value="1"/>
</dbReference>
<dbReference type="EMBL" id="FOES01000007">
    <property type="protein sequence ID" value="SEQ13782.1"/>
    <property type="molecule type" value="Genomic_DNA"/>
</dbReference>
<dbReference type="Gene3D" id="3.10.580.10">
    <property type="entry name" value="CBS-domain"/>
    <property type="match status" value="1"/>
</dbReference>
<sequence length="233" mass="26899">MKNSERYLIAFNQIDKYLNNELSRNGSYVGFSQAVNKVAQHNHIVKRFKDDLLEFAVLRNAIVHERTDPEYVIAEPHDSTVEKIEKVLSELTEPKKVIPTFSQEVKSFKISDSLADVLNMIKYTHYSQFPVYEEDEFKGLLTANGITNWLAETVDEDLLSREETTLDQLIDYEEGTENYKFVSRDLTIYEAEDIFKDQVNKEDRIDAVLITHNGKSDESLLGIISAWDIIDIP</sequence>
<proteinExistence type="predicted"/>
<dbReference type="OrthoDB" id="49104at2"/>
<accession>A0A1H9DJW2</accession>
<dbReference type="InterPro" id="IPR046342">
    <property type="entry name" value="CBS_dom_sf"/>
</dbReference>
<dbReference type="Pfam" id="PF00571">
    <property type="entry name" value="CBS"/>
    <property type="match status" value="2"/>
</dbReference>
<keyword evidence="1" id="KW-0129">CBS domain</keyword>
<dbReference type="PROSITE" id="PS51371">
    <property type="entry name" value="CBS"/>
    <property type="match status" value="1"/>
</dbReference>
<dbReference type="RefSeq" id="WP_091773013.1">
    <property type="nucleotide sequence ID" value="NZ_FOES01000007.1"/>
</dbReference>
<dbReference type="AlphaFoldDB" id="A0A1H9DJW2"/>
<evidence type="ECO:0000256" key="1">
    <source>
        <dbReference type="PROSITE-ProRule" id="PRU00703"/>
    </source>
</evidence>
<organism evidence="3 4">
    <name type="scientific">Piscibacillus halophilus</name>
    <dbReference type="NCBI Taxonomy" id="571933"/>
    <lineage>
        <taxon>Bacteria</taxon>
        <taxon>Bacillati</taxon>
        <taxon>Bacillota</taxon>
        <taxon>Bacilli</taxon>
        <taxon>Bacillales</taxon>
        <taxon>Bacillaceae</taxon>
        <taxon>Piscibacillus</taxon>
    </lineage>
</organism>